<evidence type="ECO:0000256" key="2">
    <source>
        <dbReference type="SAM" id="SignalP"/>
    </source>
</evidence>
<feature type="chain" id="PRO_5016662190" evidence="2">
    <location>
        <begin position="29"/>
        <end position="403"/>
    </location>
</feature>
<dbReference type="GO" id="GO:0009395">
    <property type="term" value="P:phospholipid catabolic process"/>
    <property type="evidence" value="ECO:0007669"/>
    <property type="project" value="TreeGrafter"/>
</dbReference>
<dbReference type="STRING" id="2656787.A0A370TRR5"/>
<reference evidence="3 4" key="1">
    <citation type="journal article" date="2018" name="IMA Fungus">
        <title>IMA Genome-F 9: Draft genome sequence of Annulohypoxylon stygium, Aspergillus mulundensis, Berkeleyomyces basicola (syn. Thielaviopsis basicola), Ceratocystis smalleyi, two Cercospora beticola strains, Coleophoma cylindrospora, Fusarium fracticaudum, Phialophora cf. hyalina, and Morchella septimelata.</title>
        <authorList>
            <person name="Wingfield B.D."/>
            <person name="Bills G.F."/>
            <person name="Dong Y."/>
            <person name="Huang W."/>
            <person name="Nel W.J."/>
            <person name="Swalarsk-Parry B.S."/>
            <person name="Vaghefi N."/>
            <person name="Wilken P.M."/>
            <person name="An Z."/>
            <person name="de Beer Z.W."/>
            <person name="De Vos L."/>
            <person name="Chen L."/>
            <person name="Duong T.A."/>
            <person name="Gao Y."/>
            <person name="Hammerbacher A."/>
            <person name="Kikkert J.R."/>
            <person name="Li Y."/>
            <person name="Li H."/>
            <person name="Li K."/>
            <person name="Li Q."/>
            <person name="Liu X."/>
            <person name="Ma X."/>
            <person name="Naidoo K."/>
            <person name="Pethybridge S.J."/>
            <person name="Sun J."/>
            <person name="Steenkamp E.T."/>
            <person name="van der Nest M.A."/>
            <person name="van Wyk S."/>
            <person name="Wingfield M.J."/>
            <person name="Xiong C."/>
            <person name="Yue Q."/>
            <person name="Zhang X."/>
        </authorList>
    </citation>
    <scope>NUCLEOTIDE SEQUENCE [LARGE SCALE GENOMIC DNA]</scope>
    <source>
        <strain evidence="3 4">BP 5553</strain>
    </source>
</reference>
<dbReference type="Proteomes" id="UP000254866">
    <property type="component" value="Unassembled WGS sequence"/>
</dbReference>
<evidence type="ECO:0000313" key="4">
    <source>
        <dbReference type="Proteomes" id="UP000254866"/>
    </source>
</evidence>
<protein>
    <submittedName>
        <fullName evidence="3">Acid phosphatase</fullName>
    </submittedName>
</protein>
<dbReference type="InterPro" id="IPR017850">
    <property type="entry name" value="Alkaline_phosphatase_core_sf"/>
</dbReference>
<proteinExistence type="predicted"/>
<dbReference type="PANTHER" id="PTHR31956:SF15">
    <property type="entry name" value="ACID PHOSPHATASE PHOA"/>
    <property type="match status" value="1"/>
</dbReference>
<dbReference type="FunFam" id="3.40.720.10:FF:000064">
    <property type="entry name" value="Probable acid phosphatase Pho610"/>
    <property type="match status" value="1"/>
</dbReference>
<dbReference type="GO" id="GO:0016788">
    <property type="term" value="F:hydrolase activity, acting on ester bonds"/>
    <property type="evidence" value="ECO:0007669"/>
    <property type="project" value="InterPro"/>
</dbReference>
<dbReference type="PANTHER" id="PTHR31956">
    <property type="entry name" value="NON-SPECIFIC PHOSPHOLIPASE C4-RELATED"/>
    <property type="match status" value="1"/>
</dbReference>
<keyword evidence="4" id="KW-1185">Reference proteome</keyword>
<accession>A0A370TRR5</accession>
<dbReference type="AlphaFoldDB" id="A0A370TRR5"/>
<organism evidence="3 4">
    <name type="scientific">Venustampulla echinocandica</name>
    <dbReference type="NCBI Taxonomy" id="2656787"/>
    <lineage>
        <taxon>Eukaryota</taxon>
        <taxon>Fungi</taxon>
        <taxon>Dikarya</taxon>
        <taxon>Ascomycota</taxon>
        <taxon>Pezizomycotina</taxon>
        <taxon>Leotiomycetes</taxon>
        <taxon>Helotiales</taxon>
        <taxon>Pleuroascaceae</taxon>
        <taxon>Venustampulla</taxon>
    </lineage>
</organism>
<keyword evidence="2" id="KW-0732">Signal</keyword>
<dbReference type="OrthoDB" id="5135119at2759"/>
<feature type="signal peptide" evidence="2">
    <location>
        <begin position="1"/>
        <end position="28"/>
    </location>
</feature>
<name>A0A370TRR5_9HELO</name>
<gene>
    <name evidence="3" type="ORF">BP5553_02566</name>
</gene>
<evidence type="ECO:0000256" key="1">
    <source>
        <dbReference type="ARBA" id="ARBA00022801"/>
    </source>
</evidence>
<dbReference type="Gene3D" id="3.40.720.10">
    <property type="entry name" value="Alkaline Phosphatase, subunit A"/>
    <property type="match status" value="1"/>
</dbReference>
<evidence type="ECO:0000313" key="3">
    <source>
        <dbReference type="EMBL" id="RDL38226.1"/>
    </source>
</evidence>
<dbReference type="RefSeq" id="XP_031870882.1">
    <property type="nucleotide sequence ID" value="XM_032011189.1"/>
</dbReference>
<sequence>MRFSRTLVAGSLASAAIAAPASPTATSAKDVYAAQATALTRSPTSHVKGKVFDRYVSIWFENTDFDMAAADPNFQYFAKKGITLSNNFALTHPSEPNYMAAVGGDYLGLDGDPFVSVPGNVSSVVDLLEDKGISWGMYQEDMPYSGFEGSGWVNQKNGANDYVRKHNPEIMYTSVVNNKDRAAQVKNLTMFYEDLKKDKLPQWMFVTPNMTSDGHDSSVTVAGVWLKTFLAPLLKDKNFMKNTLVMITFDENETYSTQNRVFSVLVGDAVPKELVGTTDSNYYNHYSEISTVEANWDLFTLGRWDVGANVFANVAKHTDDRLRKWTGSDFNTRYFNYSYPGIFNSKKGKWAPQPVPDVHSNRSGRTTLPAIKKTWEKEQPKNYYHGQLEIPDGYNPPVYPYKY</sequence>
<dbReference type="EMBL" id="NPIC01000002">
    <property type="protein sequence ID" value="RDL38226.1"/>
    <property type="molecule type" value="Genomic_DNA"/>
</dbReference>
<keyword evidence="1" id="KW-0378">Hydrolase</keyword>
<dbReference type="GeneID" id="43595415"/>
<dbReference type="Pfam" id="PF04185">
    <property type="entry name" value="Phosphoesterase"/>
    <property type="match status" value="1"/>
</dbReference>
<dbReference type="InterPro" id="IPR007312">
    <property type="entry name" value="Phosphoesterase"/>
</dbReference>
<comment type="caution">
    <text evidence="3">The sequence shown here is derived from an EMBL/GenBank/DDBJ whole genome shotgun (WGS) entry which is preliminary data.</text>
</comment>